<dbReference type="EMBL" id="CP141891">
    <property type="protein sequence ID" value="WRT70462.1"/>
    <property type="molecule type" value="Genomic_DNA"/>
</dbReference>
<keyword evidence="1" id="KW-0028">Amino-acid biosynthesis</keyword>
<dbReference type="SUPFAM" id="SSF53850">
    <property type="entry name" value="Periplasmic binding protein-like II"/>
    <property type="match status" value="1"/>
</dbReference>
<gene>
    <name evidence="8" type="ORF">IL334_007460</name>
</gene>
<keyword evidence="9" id="KW-1185">Reference proteome</keyword>
<dbReference type="Pfam" id="PF00800">
    <property type="entry name" value="PDT"/>
    <property type="match status" value="1"/>
</dbReference>
<evidence type="ECO:0000256" key="5">
    <source>
        <dbReference type="ARBA" id="ARBA00029440"/>
    </source>
</evidence>
<organism evidence="8 9">
    <name type="scientific">Kwoniella shivajii</name>
    <dbReference type="NCBI Taxonomy" id="564305"/>
    <lineage>
        <taxon>Eukaryota</taxon>
        <taxon>Fungi</taxon>
        <taxon>Dikarya</taxon>
        <taxon>Basidiomycota</taxon>
        <taxon>Agaricomycotina</taxon>
        <taxon>Tremellomycetes</taxon>
        <taxon>Tremellales</taxon>
        <taxon>Cryptococcaceae</taxon>
        <taxon>Kwoniella</taxon>
    </lineage>
</organism>
<comment type="pathway">
    <text evidence="5">Amino-acid biosynthesis.</text>
</comment>
<keyword evidence="4" id="KW-0456">Lyase</keyword>
<dbReference type="Gene3D" id="3.40.190.10">
    <property type="entry name" value="Periplasmic binding protein-like II"/>
    <property type="match status" value="2"/>
</dbReference>
<dbReference type="RefSeq" id="XP_062795201.1">
    <property type="nucleotide sequence ID" value="XM_062939150.1"/>
</dbReference>
<accession>A0ABZ1D8Q4</accession>
<keyword evidence="3" id="KW-0584">Phenylalanine biosynthesis</keyword>
<dbReference type="GeneID" id="87959590"/>
<evidence type="ECO:0000256" key="1">
    <source>
        <dbReference type="ARBA" id="ARBA00022605"/>
    </source>
</evidence>
<sequence length="348" mass="38414">MTDDHAISRNGGSPTKQAKLNSGKDDRLTMAYLGPPGTYGEMAAAAFKSCYNVDIDLVPCPSISAIWERTANFHVLPLENTIHGGVTETLDCLLSNLNPFTEDESSIEKVKRKRRIVADLALPISHCLVVRKGTRKEDIRWIRSHEQALGQSSKYLKTQYPGVKLKTWPSTAGAAVTLLSPSDEDLAEGPGAALCAKAAAKLYQNELDILFEGTQGISDNYTRFILLSDSKTSSTHTPSSIPNPNPTEFYILPAASDIIPFLQSSQIRNIHTRPTPTSSSAQQTEEVNSSGEVWKYREERFPTLYFIEVDQQSIKGDVAVKRNEEGENKEWALGKASWRVTDTQLKAI</sequence>
<dbReference type="PROSITE" id="PS51171">
    <property type="entry name" value="PREPHENATE_DEHYDR_3"/>
    <property type="match status" value="1"/>
</dbReference>
<name>A0ABZ1D8Q4_9TREE</name>
<evidence type="ECO:0000313" key="8">
    <source>
        <dbReference type="EMBL" id="WRT70462.1"/>
    </source>
</evidence>
<evidence type="ECO:0000256" key="6">
    <source>
        <dbReference type="SAM" id="MobiDB-lite"/>
    </source>
</evidence>
<dbReference type="InterPro" id="IPR001086">
    <property type="entry name" value="Preph_deHydtase"/>
</dbReference>
<evidence type="ECO:0000259" key="7">
    <source>
        <dbReference type="PROSITE" id="PS51171"/>
    </source>
</evidence>
<evidence type="ECO:0000313" key="9">
    <source>
        <dbReference type="Proteomes" id="UP001329825"/>
    </source>
</evidence>
<proteinExistence type="predicted"/>
<keyword evidence="2" id="KW-0057">Aromatic amino acid biosynthesis</keyword>
<dbReference type="PANTHER" id="PTHR21022">
    <property type="entry name" value="PREPHENATE DEHYDRATASE P PROTEIN"/>
    <property type="match status" value="1"/>
</dbReference>
<evidence type="ECO:0000256" key="2">
    <source>
        <dbReference type="ARBA" id="ARBA00023141"/>
    </source>
</evidence>
<dbReference type="Proteomes" id="UP001329825">
    <property type="component" value="Chromosome 11"/>
</dbReference>
<reference evidence="8 9" key="1">
    <citation type="submission" date="2024-01" db="EMBL/GenBank/DDBJ databases">
        <title>Comparative genomics of Cryptococcus and Kwoniella reveals pathogenesis evolution and contrasting modes of karyotype evolution via chromosome fusion or intercentromeric recombination.</title>
        <authorList>
            <person name="Coelho M.A."/>
            <person name="David-Palma M."/>
            <person name="Shea T."/>
            <person name="Bowers K."/>
            <person name="McGinley-Smith S."/>
            <person name="Mohammad A.W."/>
            <person name="Gnirke A."/>
            <person name="Yurkov A.M."/>
            <person name="Nowrousian M."/>
            <person name="Sun S."/>
            <person name="Cuomo C.A."/>
            <person name="Heitman J."/>
        </authorList>
    </citation>
    <scope>NUCLEOTIDE SEQUENCE [LARGE SCALE GENOMIC DNA]</scope>
    <source>
        <strain evidence="8">CBS 11374</strain>
    </source>
</reference>
<feature type="domain" description="Prephenate dehydratase" evidence="7">
    <location>
        <begin position="29"/>
        <end position="229"/>
    </location>
</feature>
<dbReference type="PANTHER" id="PTHR21022:SF19">
    <property type="entry name" value="PREPHENATE DEHYDRATASE-RELATED"/>
    <property type="match status" value="1"/>
</dbReference>
<evidence type="ECO:0000256" key="4">
    <source>
        <dbReference type="ARBA" id="ARBA00023239"/>
    </source>
</evidence>
<evidence type="ECO:0000256" key="3">
    <source>
        <dbReference type="ARBA" id="ARBA00023222"/>
    </source>
</evidence>
<protein>
    <recommendedName>
        <fullName evidence="7">Prephenate dehydratase domain-containing protein</fullName>
    </recommendedName>
</protein>
<feature type="compositionally biased region" description="Polar residues" evidence="6">
    <location>
        <begin position="10"/>
        <end position="20"/>
    </location>
</feature>
<feature type="region of interest" description="Disordered" evidence="6">
    <location>
        <begin position="1"/>
        <end position="21"/>
    </location>
</feature>